<dbReference type="GO" id="GO:0034335">
    <property type="term" value="F:DNA negative supercoiling activity"/>
    <property type="evidence" value="ECO:0007669"/>
    <property type="project" value="UniProtKB-ARBA"/>
</dbReference>
<keyword evidence="7 8" id="KW-0413">Isomerase</keyword>
<dbReference type="PANTHER" id="PTHR43493:SF5">
    <property type="entry name" value="DNA GYRASE SUBUNIT A, CHLOROPLASTIC_MITOCHONDRIAL"/>
    <property type="match status" value="1"/>
</dbReference>
<dbReference type="InterPro" id="IPR002205">
    <property type="entry name" value="Topo_IIA_dom_A"/>
</dbReference>
<comment type="function">
    <text evidence="8">A type II topoisomerase that negatively supercoils closed circular double-stranded (ds) DNA in an ATP-dependent manner to modulate DNA topology and maintain chromosomes in an underwound state. Negative supercoiling favors strand separation, and DNA replication, transcription, recombination and repair, all of which involve strand separation. Also able to catalyze the interconversion of other topological isomers of dsDNA rings, including catenanes and knotted rings. Type II topoisomerases break and join 2 DNA strands simultaneously in an ATP-dependent manner.</text>
</comment>
<comment type="catalytic activity">
    <reaction evidence="1 8 9">
        <text>ATP-dependent breakage, passage and rejoining of double-stranded DNA.</text>
        <dbReference type="EC" id="5.6.2.2"/>
    </reaction>
</comment>
<dbReference type="Gene3D" id="1.10.268.10">
    <property type="entry name" value="Topoisomerase, domain 3"/>
    <property type="match status" value="1"/>
</dbReference>
<dbReference type="SUPFAM" id="SSF101904">
    <property type="entry name" value="GyrA/ParC C-terminal domain-like"/>
    <property type="match status" value="1"/>
</dbReference>
<dbReference type="SMART" id="SM00434">
    <property type="entry name" value="TOP4c"/>
    <property type="match status" value="1"/>
</dbReference>
<comment type="caution">
    <text evidence="12">The sequence shown here is derived from an EMBL/GenBank/DDBJ whole genome shotgun (WGS) entry which is preliminary data.</text>
</comment>
<dbReference type="Proteomes" id="UP000536262">
    <property type="component" value="Unassembled WGS sequence"/>
</dbReference>
<evidence type="ECO:0000256" key="10">
    <source>
        <dbReference type="SAM" id="MobiDB-lite"/>
    </source>
</evidence>
<dbReference type="Pfam" id="PF00521">
    <property type="entry name" value="DNA_topoisoIV"/>
    <property type="match status" value="1"/>
</dbReference>
<feature type="domain" description="Topo IIA-type catalytic" evidence="11">
    <location>
        <begin position="42"/>
        <end position="532"/>
    </location>
</feature>
<dbReference type="FunFam" id="1.10.268.10:FF:000001">
    <property type="entry name" value="DNA gyrase subunit A"/>
    <property type="match status" value="1"/>
</dbReference>
<evidence type="ECO:0000256" key="7">
    <source>
        <dbReference type="ARBA" id="ARBA00023235"/>
    </source>
</evidence>
<evidence type="ECO:0000313" key="13">
    <source>
        <dbReference type="Proteomes" id="UP000536262"/>
    </source>
</evidence>
<evidence type="ECO:0000256" key="1">
    <source>
        <dbReference type="ARBA" id="ARBA00000185"/>
    </source>
</evidence>
<dbReference type="InterPro" id="IPR005743">
    <property type="entry name" value="GyrA"/>
</dbReference>
<dbReference type="Gene3D" id="2.120.10.90">
    <property type="entry name" value="DNA gyrase/topoisomerase IV, subunit A, C-terminal"/>
    <property type="match status" value="1"/>
</dbReference>
<proteinExistence type="inferred from homology"/>
<dbReference type="InterPro" id="IPR013758">
    <property type="entry name" value="Topo_IIA_A/C_ab"/>
</dbReference>
<protein>
    <recommendedName>
        <fullName evidence="8">DNA gyrase subunit A</fullName>
        <ecNumber evidence="8">5.6.2.2</ecNumber>
    </recommendedName>
</protein>
<dbReference type="RefSeq" id="WP_184697272.1">
    <property type="nucleotide sequence ID" value="NZ_BAABEG010000001.1"/>
</dbReference>
<keyword evidence="4 8" id="KW-0067">ATP-binding</keyword>
<feature type="active site" description="O-(5'-phospho-DNA)-tyrosine intermediate" evidence="8 9">
    <location>
        <position position="130"/>
    </location>
</feature>
<evidence type="ECO:0000259" key="11">
    <source>
        <dbReference type="PROSITE" id="PS52040"/>
    </source>
</evidence>
<reference evidence="12 13" key="1">
    <citation type="submission" date="2020-08" db="EMBL/GenBank/DDBJ databases">
        <title>Genomic Encyclopedia of Type Strains, Phase IV (KMG-IV): sequencing the most valuable type-strain genomes for metagenomic binning, comparative biology and taxonomic classification.</title>
        <authorList>
            <person name="Goeker M."/>
        </authorList>
    </citation>
    <scope>NUCLEOTIDE SEQUENCE [LARGE SCALE GENOMIC DNA]</scope>
    <source>
        <strain evidence="12 13">DSM 7051</strain>
    </source>
</reference>
<dbReference type="PROSITE" id="PS00163">
    <property type="entry name" value="FUMARATE_LYASES"/>
    <property type="match status" value="1"/>
</dbReference>
<dbReference type="GO" id="GO:0003677">
    <property type="term" value="F:DNA binding"/>
    <property type="evidence" value="ECO:0007669"/>
    <property type="project" value="UniProtKB-UniRule"/>
</dbReference>
<organism evidence="12 13">
    <name type="scientific">Aminobacter aganoensis</name>
    <dbReference type="NCBI Taxonomy" id="83264"/>
    <lineage>
        <taxon>Bacteria</taxon>
        <taxon>Pseudomonadati</taxon>
        <taxon>Pseudomonadota</taxon>
        <taxon>Alphaproteobacteria</taxon>
        <taxon>Hyphomicrobiales</taxon>
        <taxon>Phyllobacteriaceae</taxon>
        <taxon>Aminobacter</taxon>
    </lineage>
</organism>
<dbReference type="NCBIfam" id="NF004044">
    <property type="entry name" value="PRK05561.1"/>
    <property type="match status" value="1"/>
</dbReference>
<dbReference type="GO" id="GO:0006261">
    <property type="term" value="P:DNA-templated DNA replication"/>
    <property type="evidence" value="ECO:0007669"/>
    <property type="project" value="UniProtKB-UniRule"/>
</dbReference>
<evidence type="ECO:0000256" key="4">
    <source>
        <dbReference type="ARBA" id="ARBA00022840"/>
    </source>
</evidence>
<dbReference type="GO" id="GO:0009330">
    <property type="term" value="C:DNA topoisomerase type II (double strand cut, ATP-hydrolyzing) complex"/>
    <property type="evidence" value="ECO:0007669"/>
    <property type="project" value="TreeGrafter"/>
</dbReference>
<dbReference type="InterPro" id="IPR020557">
    <property type="entry name" value="Fumarate_lyase_CS"/>
</dbReference>
<feature type="short sequence motif" description="GyrA-box" evidence="8">
    <location>
        <begin position="559"/>
        <end position="565"/>
    </location>
</feature>
<dbReference type="Gene3D" id="3.90.199.10">
    <property type="entry name" value="Topoisomerase II, domain 5"/>
    <property type="match status" value="1"/>
</dbReference>
<dbReference type="PANTHER" id="PTHR43493">
    <property type="entry name" value="DNA GYRASE/TOPOISOMERASE SUBUNIT A"/>
    <property type="match status" value="1"/>
</dbReference>
<dbReference type="InterPro" id="IPR050220">
    <property type="entry name" value="Type_II_DNA_Topoisomerases"/>
</dbReference>
<dbReference type="FunFam" id="3.90.199.10:FF:000001">
    <property type="entry name" value="DNA gyrase subunit A"/>
    <property type="match status" value="1"/>
</dbReference>
<dbReference type="InterPro" id="IPR006691">
    <property type="entry name" value="GyrA/parC_rep"/>
</dbReference>
<keyword evidence="13" id="KW-1185">Reference proteome</keyword>
<gene>
    <name evidence="8" type="primary">gyrA</name>
    <name evidence="12" type="ORF">GGR00_000218</name>
</gene>
<feature type="compositionally biased region" description="Acidic residues" evidence="10">
    <location>
        <begin position="906"/>
        <end position="925"/>
    </location>
</feature>
<dbReference type="InterPro" id="IPR013760">
    <property type="entry name" value="Topo_IIA-like_dom_sf"/>
</dbReference>
<evidence type="ECO:0000256" key="2">
    <source>
        <dbReference type="ARBA" id="ARBA00008263"/>
    </source>
</evidence>
<comment type="subcellular location">
    <subcellularLocation>
        <location evidence="8">Cytoplasm</location>
    </subcellularLocation>
</comment>
<dbReference type="NCBIfam" id="NF004043">
    <property type="entry name" value="PRK05560.1"/>
    <property type="match status" value="1"/>
</dbReference>
<keyword evidence="8" id="KW-0963">Cytoplasm</keyword>
<evidence type="ECO:0000313" key="12">
    <source>
        <dbReference type="EMBL" id="MBB6352466.1"/>
    </source>
</evidence>
<sequence length="925" mass="102540">MTDQKSPRGPDGPSGIEPISIIEEMQRSYLDYAMSVIVSRALPDVRDGMKPVHRRILYASHESGYHWNRKYVKSARPVADVMGKYHPHGDASIYDALVRMAQDWSMSVPLIDGQGNFGSIDGDPPAAMRYTEARLTKVAHELLEDIDKDTVDFQDTYDASGQEPRVLPARFPALLVNGAGGIAVGMATNIPPHNLVEICNGTIAVMENPAIDLPELMEIIPGPDFPTGGLILGRSGIYNAYSTGRGSVVMRGKVNIEQSRGDREAIIITEVPFQVNKATMIEKMAELVRDKRIEGISDIRDESDRQGYRVVIELKRDANAEVILNQLYRFTPLQTSFGANMVALNGGKPEVLTLLDMLRAFVAFREEVISRRTKFLLKKVRDRAHVLVGLAIAVANIDEVIKLIRTAPDPQTARDQLMTRRWPASDVESLIRLIDDPRHRINDDGTYNLSEEQARAILELRLQRLTALGRDEIADELNKIGAEITDYLDILSSRARIQQIVKDELLAVRDEFGVPRRTEITDAGSDMEDEDLIPREDMVVTVSHSGYIKRVPLSLYRAQRRGGKGRSGMSTKDEDFVTRLFVVNTHTPVLFFSSRGIVYKEKVWRLPIGNPQSRGKALINLLPLQQGERITTIMPLPEDEASWGELDVMFATTRGTVRRNKLSDFVQVNRNGKIAMKLEEEGDEILGVETCTDNDDVLLTADSGQCIRFRVDDVRVFQSRNSVGVRGISMGDGDRVISMAVIEHVEASPAERAAYLKRSVAERRLAAGIAAGEDEDIALTNEEVGEEADISEDRYQFLTQHEQFVLTVTEYGYGKRSSSYDFRLTNRGGKGIRATDVSKTAEIGKLVATFPVGNEDQIMLVSDGGQVIRVPVDGIRFASRATKGVTIFNTAEGEKVVSVERISEPSGDEDGDDAPNGDDAVGEEG</sequence>
<dbReference type="GO" id="GO:0005524">
    <property type="term" value="F:ATP binding"/>
    <property type="evidence" value="ECO:0007669"/>
    <property type="project" value="UniProtKB-UniRule"/>
</dbReference>
<name>A0A7X0F3L0_9HYPH</name>
<dbReference type="FunFam" id="3.30.1360.40:FF:000002">
    <property type="entry name" value="DNA gyrase subunit A"/>
    <property type="match status" value="1"/>
</dbReference>
<comment type="miscellaneous">
    <text evidence="8">Few gyrases are as efficient as E.coli at forming negative supercoils. Not all organisms have 2 type II topoisomerases; in organisms with a single type II topoisomerase this enzyme also has to decatenate newly replicated chromosomes.</text>
</comment>
<dbReference type="InterPro" id="IPR013757">
    <property type="entry name" value="Topo_IIA_A_a_sf"/>
</dbReference>
<dbReference type="InterPro" id="IPR035516">
    <property type="entry name" value="Gyrase/topoIV_suA_C"/>
</dbReference>
<dbReference type="AlphaFoldDB" id="A0A7X0F3L0"/>
<dbReference type="GO" id="GO:0016829">
    <property type="term" value="F:lyase activity"/>
    <property type="evidence" value="ECO:0007669"/>
    <property type="project" value="UniProtKB-ARBA"/>
</dbReference>
<dbReference type="CDD" id="cd00187">
    <property type="entry name" value="TOP4c"/>
    <property type="match status" value="1"/>
</dbReference>
<dbReference type="EC" id="5.6.2.2" evidence="8"/>
<accession>A0A7X0F3L0</accession>
<dbReference type="GO" id="GO:0006265">
    <property type="term" value="P:DNA topological change"/>
    <property type="evidence" value="ECO:0007669"/>
    <property type="project" value="UniProtKB-UniRule"/>
</dbReference>
<evidence type="ECO:0000256" key="9">
    <source>
        <dbReference type="PROSITE-ProRule" id="PRU01384"/>
    </source>
</evidence>
<dbReference type="Pfam" id="PF03989">
    <property type="entry name" value="DNA_gyraseA_C"/>
    <property type="match status" value="6"/>
</dbReference>
<dbReference type="Gene3D" id="3.30.1360.40">
    <property type="match status" value="1"/>
</dbReference>
<evidence type="ECO:0000256" key="6">
    <source>
        <dbReference type="ARBA" id="ARBA00023125"/>
    </source>
</evidence>
<dbReference type="PROSITE" id="PS52040">
    <property type="entry name" value="TOPO_IIA"/>
    <property type="match status" value="1"/>
</dbReference>
<comment type="similarity">
    <text evidence="2 8">Belongs to the type II topoisomerase GyrA/ParC subunit family.</text>
</comment>
<dbReference type="SUPFAM" id="SSF56719">
    <property type="entry name" value="Type II DNA topoisomerase"/>
    <property type="match status" value="1"/>
</dbReference>
<keyword evidence="6 8" id="KW-0238">DNA-binding</keyword>
<keyword evidence="5 8" id="KW-0799">Topoisomerase</keyword>
<comment type="subunit">
    <text evidence="8">Heterotetramer, composed of two GyrA and two GyrB chains. In the heterotetramer, GyrA contains the active site tyrosine that forms a transient covalent intermediate with DNA, while GyrB binds cofactors and catalyzes ATP hydrolysis.</text>
</comment>
<feature type="region of interest" description="Disordered" evidence="10">
    <location>
        <begin position="901"/>
        <end position="925"/>
    </location>
</feature>
<evidence type="ECO:0000256" key="3">
    <source>
        <dbReference type="ARBA" id="ARBA00022741"/>
    </source>
</evidence>
<keyword evidence="3 8" id="KW-0547">Nucleotide-binding</keyword>
<evidence type="ECO:0000256" key="8">
    <source>
        <dbReference type="HAMAP-Rule" id="MF_01897"/>
    </source>
</evidence>
<dbReference type="GO" id="GO:0005737">
    <property type="term" value="C:cytoplasm"/>
    <property type="evidence" value="ECO:0007669"/>
    <property type="project" value="UniProtKB-SubCell"/>
</dbReference>
<dbReference type="GO" id="GO:0005694">
    <property type="term" value="C:chromosome"/>
    <property type="evidence" value="ECO:0007669"/>
    <property type="project" value="InterPro"/>
</dbReference>
<dbReference type="EMBL" id="JACHOU010000001">
    <property type="protein sequence ID" value="MBB6352466.1"/>
    <property type="molecule type" value="Genomic_DNA"/>
</dbReference>
<dbReference type="HAMAP" id="MF_01897">
    <property type="entry name" value="GyrA"/>
    <property type="match status" value="1"/>
</dbReference>
<evidence type="ECO:0000256" key="5">
    <source>
        <dbReference type="ARBA" id="ARBA00023029"/>
    </source>
</evidence>
<dbReference type="NCBIfam" id="TIGR01063">
    <property type="entry name" value="gyrA"/>
    <property type="match status" value="1"/>
</dbReference>